<feature type="compositionally biased region" description="Low complexity" evidence="1">
    <location>
        <begin position="170"/>
        <end position="188"/>
    </location>
</feature>
<comment type="caution">
    <text evidence="2">The sequence shown here is derived from an EMBL/GenBank/DDBJ whole genome shotgun (WGS) entry which is preliminary data.</text>
</comment>
<dbReference type="EMBL" id="CAUYUJ010015866">
    <property type="protein sequence ID" value="CAK0859113.1"/>
    <property type="molecule type" value="Genomic_DNA"/>
</dbReference>
<name>A0ABN9UHJ2_9DINO</name>
<sequence>MSHDPGKHEGKVAGALEKMPYDVVKAVADLAKSAAQHCAAARVWPPSAPGGGKDAKRQRDEVGEHYQKFEAASAALKEHGEVLAPRLRDSLSALLWSSGWHAANAVGDMLDKAEDEEEEEERPSTMKTARRMVTTPSARKRTRTILTSASGRNTQAPRTTASTTSEAPWRRSGSVSGRRSPGVGSPCT</sequence>
<keyword evidence="3" id="KW-1185">Reference proteome</keyword>
<gene>
    <name evidence="2" type="ORF">PCOR1329_LOCUS48564</name>
</gene>
<feature type="region of interest" description="Disordered" evidence="1">
    <location>
        <begin position="41"/>
        <end position="62"/>
    </location>
</feature>
<evidence type="ECO:0000256" key="1">
    <source>
        <dbReference type="SAM" id="MobiDB-lite"/>
    </source>
</evidence>
<evidence type="ECO:0000313" key="2">
    <source>
        <dbReference type="EMBL" id="CAK0859113.1"/>
    </source>
</evidence>
<protein>
    <submittedName>
        <fullName evidence="2">Uncharacterized protein</fullName>
    </submittedName>
</protein>
<dbReference type="Proteomes" id="UP001189429">
    <property type="component" value="Unassembled WGS sequence"/>
</dbReference>
<proteinExistence type="predicted"/>
<feature type="compositionally biased region" description="Polar residues" evidence="1">
    <location>
        <begin position="144"/>
        <end position="166"/>
    </location>
</feature>
<feature type="compositionally biased region" description="Basic and acidic residues" evidence="1">
    <location>
        <begin position="53"/>
        <end position="62"/>
    </location>
</feature>
<feature type="region of interest" description="Disordered" evidence="1">
    <location>
        <begin position="111"/>
        <end position="188"/>
    </location>
</feature>
<evidence type="ECO:0000313" key="3">
    <source>
        <dbReference type="Proteomes" id="UP001189429"/>
    </source>
</evidence>
<accession>A0ABN9UHJ2</accession>
<reference evidence="2" key="1">
    <citation type="submission" date="2023-10" db="EMBL/GenBank/DDBJ databases">
        <authorList>
            <person name="Chen Y."/>
            <person name="Shah S."/>
            <person name="Dougan E. K."/>
            <person name="Thang M."/>
            <person name="Chan C."/>
        </authorList>
    </citation>
    <scope>NUCLEOTIDE SEQUENCE [LARGE SCALE GENOMIC DNA]</scope>
</reference>
<organism evidence="2 3">
    <name type="scientific">Prorocentrum cordatum</name>
    <dbReference type="NCBI Taxonomy" id="2364126"/>
    <lineage>
        <taxon>Eukaryota</taxon>
        <taxon>Sar</taxon>
        <taxon>Alveolata</taxon>
        <taxon>Dinophyceae</taxon>
        <taxon>Prorocentrales</taxon>
        <taxon>Prorocentraceae</taxon>
        <taxon>Prorocentrum</taxon>
    </lineage>
</organism>